<dbReference type="SMART" id="SM00350">
    <property type="entry name" value="MCM"/>
    <property type="match status" value="1"/>
</dbReference>
<keyword evidence="9 13" id="KW-0539">Nucleus</keyword>
<dbReference type="Pfam" id="PF17855">
    <property type="entry name" value="MCM_lid"/>
    <property type="match status" value="1"/>
</dbReference>
<dbReference type="InterPro" id="IPR041562">
    <property type="entry name" value="MCM_lid"/>
</dbReference>
<evidence type="ECO:0000256" key="5">
    <source>
        <dbReference type="ARBA" id="ARBA00022801"/>
    </source>
</evidence>
<dbReference type="SUPFAM" id="SSF52540">
    <property type="entry name" value="P-loop containing nucleoside triphosphate hydrolases"/>
    <property type="match status" value="1"/>
</dbReference>
<dbReference type="Gene3D" id="1.10.10.10">
    <property type="entry name" value="Winged helix-like DNA-binding domain superfamily/Winged helix DNA-binding domain"/>
    <property type="match status" value="1"/>
</dbReference>
<dbReference type="Pfam" id="PF17207">
    <property type="entry name" value="MCM_OB"/>
    <property type="match status" value="1"/>
</dbReference>
<evidence type="ECO:0000256" key="14">
    <source>
        <dbReference type="SAM" id="MobiDB-lite"/>
    </source>
</evidence>
<feature type="domain" description="MCM C-terminal AAA(+) ATPase" evidence="15">
    <location>
        <begin position="517"/>
        <end position="725"/>
    </location>
</feature>
<comment type="subcellular location">
    <subcellularLocation>
        <location evidence="1">Nucleus</location>
    </subcellularLocation>
</comment>
<evidence type="ECO:0000259" key="15">
    <source>
        <dbReference type="PROSITE" id="PS50051"/>
    </source>
</evidence>
<dbReference type="GO" id="GO:0005524">
    <property type="term" value="F:ATP binding"/>
    <property type="evidence" value="ECO:0007669"/>
    <property type="project" value="UniProtKB-UniRule"/>
</dbReference>
<evidence type="ECO:0000256" key="10">
    <source>
        <dbReference type="ARBA" id="ARBA00047995"/>
    </source>
</evidence>
<accession>A0A1Y1HLU8</accession>
<organism evidence="16 17">
    <name type="scientific">Klebsormidium nitens</name>
    <name type="common">Green alga</name>
    <name type="synonym">Ulothrix nitens</name>
    <dbReference type="NCBI Taxonomy" id="105231"/>
    <lineage>
        <taxon>Eukaryota</taxon>
        <taxon>Viridiplantae</taxon>
        <taxon>Streptophyta</taxon>
        <taxon>Klebsormidiophyceae</taxon>
        <taxon>Klebsormidiales</taxon>
        <taxon>Klebsormidiaceae</taxon>
        <taxon>Klebsormidium</taxon>
    </lineage>
</organism>
<dbReference type="InterPro" id="IPR001208">
    <property type="entry name" value="MCM_dom"/>
</dbReference>
<dbReference type="GO" id="GO:1902975">
    <property type="term" value="P:mitotic DNA replication initiation"/>
    <property type="evidence" value="ECO:0000318"/>
    <property type="project" value="GO_Central"/>
</dbReference>
<evidence type="ECO:0000256" key="2">
    <source>
        <dbReference type="ARBA" id="ARBA00008010"/>
    </source>
</evidence>
<evidence type="ECO:0000256" key="7">
    <source>
        <dbReference type="ARBA" id="ARBA00022840"/>
    </source>
</evidence>
<dbReference type="PANTHER" id="PTHR11630">
    <property type="entry name" value="DNA REPLICATION LICENSING FACTOR MCM FAMILY MEMBER"/>
    <property type="match status" value="1"/>
</dbReference>
<dbReference type="InterPro" id="IPR027417">
    <property type="entry name" value="P-loop_NTPase"/>
</dbReference>
<reference evidence="16 17" key="1">
    <citation type="journal article" date="2014" name="Nat. Commun.">
        <title>Klebsormidium flaccidum genome reveals primary factors for plant terrestrial adaptation.</title>
        <authorList>
            <person name="Hori K."/>
            <person name="Maruyama F."/>
            <person name="Fujisawa T."/>
            <person name="Togashi T."/>
            <person name="Yamamoto N."/>
            <person name="Seo M."/>
            <person name="Sato S."/>
            <person name="Yamada T."/>
            <person name="Mori H."/>
            <person name="Tajima N."/>
            <person name="Moriyama T."/>
            <person name="Ikeuchi M."/>
            <person name="Watanabe M."/>
            <person name="Wada H."/>
            <person name="Kobayashi K."/>
            <person name="Saito M."/>
            <person name="Masuda T."/>
            <person name="Sasaki-Sekimoto Y."/>
            <person name="Mashiguchi K."/>
            <person name="Awai K."/>
            <person name="Shimojima M."/>
            <person name="Masuda S."/>
            <person name="Iwai M."/>
            <person name="Nobusawa T."/>
            <person name="Narise T."/>
            <person name="Kondo S."/>
            <person name="Saito H."/>
            <person name="Sato R."/>
            <person name="Murakawa M."/>
            <person name="Ihara Y."/>
            <person name="Oshima-Yamada Y."/>
            <person name="Ohtaka K."/>
            <person name="Satoh M."/>
            <person name="Sonobe K."/>
            <person name="Ishii M."/>
            <person name="Ohtani R."/>
            <person name="Kanamori-Sato M."/>
            <person name="Honoki R."/>
            <person name="Miyazaki D."/>
            <person name="Mochizuki H."/>
            <person name="Umetsu J."/>
            <person name="Higashi K."/>
            <person name="Shibata D."/>
            <person name="Kamiya Y."/>
            <person name="Sato N."/>
            <person name="Nakamura Y."/>
            <person name="Tabata S."/>
            <person name="Ida S."/>
            <person name="Kurokawa K."/>
            <person name="Ohta H."/>
        </authorList>
    </citation>
    <scope>NUCLEOTIDE SEQUENCE [LARGE SCALE GENOMIC DNA]</scope>
    <source>
        <strain evidence="16 17">NIES-2285</strain>
    </source>
</reference>
<dbReference type="GO" id="GO:0003697">
    <property type="term" value="F:single-stranded DNA binding"/>
    <property type="evidence" value="ECO:0000318"/>
    <property type="project" value="GO_Central"/>
</dbReference>
<dbReference type="Gene3D" id="3.40.50.300">
    <property type="entry name" value="P-loop containing nucleotide triphosphate hydrolases"/>
    <property type="match status" value="1"/>
</dbReference>
<dbReference type="FunFam" id="2.20.28.10:FF:000003">
    <property type="entry name" value="DNA helicase"/>
    <property type="match status" value="1"/>
</dbReference>
<dbReference type="InterPro" id="IPR012340">
    <property type="entry name" value="NA-bd_OB-fold"/>
</dbReference>
<dbReference type="SUPFAM" id="SSF50249">
    <property type="entry name" value="Nucleic acid-binding proteins"/>
    <property type="match status" value="1"/>
</dbReference>
<dbReference type="Gene3D" id="2.20.28.10">
    <property type="match status" value="1"/>
</dbReference>
<dbReference type="InterPro" id="IPR036388">
    <property type="entry name" value="WH-like_DNA-bd_sf"/>
</dbReference>
<dbReference type="EC" id="3.6.4.12" evidence="13"/>
<dbReference type="STRING" id="105231.A0A1Y1HLU8"/>
<sequence>MADDGSSPMNDGTLPPEDSGGAPAPRPGAGLHFDTAETPVEPDSDPPLSPQASQRSLSPPRATPSAGTPSAPRYDDPGTPSAAGGSQSLSRGTPSVRGTPSMNGASSAARGARATPSVNGTPSARGGGFAEFGSPGSEGRSAGIMGTPYRQTPILPRGDLGSRGRRYMPGARAPTPASEFGGSQGFPDSPAPDTAAGTTYIWGTDIDINECKWQFRRFMKDFKDSPDAAHSKYGRILEETVAEQSGFMNIDMADVLAFNAWLYRITVRYPVELIPIYDDVIKELAAFLDDHYARGLILIRVRPYNLRDKVNMRELDPSDIDQLVSIKGMVIRCSAVTPELKYAYFKCLVCGHSPDLVHATKGRIQEPTVCARPECAAKQSMSLIHNRCCFGNKQTVRLQETPDAIPEGETPHTVTLCFFDKLVDVAKPGDRVEITGVFRAAPVRSSPIHRTLKSLYRTYVDAVHVKKSDENRMQAEDPFERDATNENFTPFCEGDVRKETHEEKIERLKRISQESDIYEKLMRSVAPSIWELDDIKKGLLCQLFGGTTKKFENSANGSCRGDINILLCGDPGTSKSQLLQYVHKLAPRGIYTSGRGSSAVGLTAYVTKDPETREMVLESGALVLSDRGICCIDEFDKMSDNARSMLHEVMEQQTVSVAKAGIIATLNARTSVLASANPSGSRYNPRLSVIDNIQLPPTLLSRFDLIYLVLDKPDEHNDRRLARHLVALHYDVPEVHADVDILDTATLTSYITYARQHVHPVLGDDAAEDLTEAYLDLRRLGGNKKVITATPRQLESLIRLSESLARMRFSDTVESLDVKEALRLLRVAMQQAATDPTTGAIDMDLITTGVSASERSKRGQLTIALRNWILDNVREGSGPMRVSQVFDNIKQQSSVDVSAAEVREALAPLATEGLISIQGDSVRRLY</sequence>
<evidence type="ECO:0000256" key="6">
    <source>
        <dbReference type="ARBA" id="ARBA00022806"/>
    </source>
</evidence>
<dbReference type="GO" id="GO:0000727">
    <property type="term" value="P:double-strand break repair via break-induced replication"/>
    <property type="evidence" value="ECO:0000318"/>
    <property type="project" value="GO_Central"/>
</dbReference>
<dbReference type="PANTHER" id="PTHR11630:SF66">
    <property type="entry name" value="DNA REPLICATION LICENSING FACTOR MCM4"/>
    <property type="match status" value="1"/>
</dbReference>
<keyword evidence="8 12" id="KW-0238">DNA-binding</keyword>
<keyword evidence="5 13" id="KW-0378">Hydrolase</keyword>
<dbReference type="Gene3D" id="3.30.1640.10">
    <property type="entry name" value="mini-chromosome maintenance (MCM) complex, chain A, domain 1"/>
    <property type="match status" value="1"/>
</dbReference>
<gene>
    <name evidence="16" type="ORF">KFL_000330310</name>
</gene>
<evidence type="ECO:0000313" key="17">
    <source>
        <dbReference type="Proteomes" id="UP000054558"/>
    </source>
</evidence>
<dbReference type="Proteomes" id="UP000054558">
    <property type="component" value="Unassembled WGS sequence"/>
</dbReference>
<comment type="function">
    <text evidence="13">Acts as component of the MCM2-7 complex (MCM complex) which is the replicative helicase essential for 'once per cell cycle' DNA replication initiation and elongation in eukaryotic cells. The active ATPase sites in the MCM2-7 ring are formed through the interaction surfaces of two neighboring subunits such that a critical structure of a conserved arginine finger motif is provided in trans relative to the ATP-binding site of the Walker A box of the adjacent subunit. The six ATPase active sites, however, are likely to contribute differentially to the complex helicase activity.</text>
</comment>
<feature type="compositionally biased region" description="Low complexity" evidence="14">
    <location>
        <begin position="20"/>
        <end position="30"/>
    </location>
</feature>
<dbReference type="InterPro" id="IPR031327">
    <property type="entry name" value="MCM"/>
</dbReference>
<dbReference type="FunFam" id="3.40.50.300:FF:000217">
    <property type="entry name" value="DNA helicase"/>
    <property type="match status" value="1"/>
</dbReference>
<evidence type="ECO:0000256" key="13">
    <source>
        <dbReference type="RuleBase" id="RU368062"/>
    </source>
</evidence>
<dbReference type="InterPro" id="IPR018525">
    <property type="entry name" value="MCM_CS"/>
</dbReference>
<keyword evidence="17" id="KW-1185">Reference proteome</keyword>
<comment type="similarity">
    <text evidence="2 12">Belongs to the MCM family.</text>
</comment>
<dbReference type="OMA" id="AFFKCNV"/>
<evidence type="ECO:0000256" key="1">
    <source>
        <dbReference type="ARBA" id="ARBA00004123"/>
    </source>
</evidence>
<keyword evidence="4 12" id="KW-0547">Nucleotide-binding</keyword>
<evidence type="ECO:0000256" key="11">
    <source>
        <dbReference type="ARBA" id="ARBA00053280"/>
    </source>
</evidence>
<dbReference type="GO" id="GO:0042555">
    <property type="term" value="C:MCM complex"/>
    <property type="evidence" value="ECO:0000318"/>
    <property type="project" value="GO_Central"/>
</dbReference>
<dbReference type="PRINTS" id="PR01657">
    <property type="entry name" value="MCMFAMILY"/>
</dbReference>
<keyword evidence="6 13" id="KW-0347">Helicase</keyword>
<dbReference type="GO" id="GO:0003678">
    <property type="term" value="F:DNA helicase activity"/>
    <property type="evidence" value="ECO:0007669"/>
    <property type="project" value="UniProtKB-UniRule"/>
</dbReference>
<comment type="subunit">
    <text evidence="13">Component of the MCM2-7 complex.</text>
</comment>
<evidence type="ECO:0000256" key="4">
    <source>
        <dbReference type="ARBA" id="ARBA00022741"/>
    </source>
</evidence>
<feature type="region of interest" description="Disordered" evidence="14">
    <location>
        <begin position="1"/>
        <end position="194"/>
    </location>
</feature>
<feature type="compositionally biased region" description="Low complexity" evidence="14">
    <location>
        <begin position="104"/>
        <end position="114"/>
    </location>
</feature>
<dbReference type="GO" id="GO:0000347">
    <property type="term" value="C:THO complex"/>
    <property type="evidence" value="ECO:0007669"/>
    <property type="project" value="UniProtKB-ARBA"/>
</dbReference>
<proteinExistence type="inferred from homology"/>
<evidence type="ECO:0000256" key="12">
    <source>
        <dbReference type="RuleBase" id="RU004070"/>
    </source>
</evidence>
<keyword evidence="7 12" id="KW-0067">ATP-binding</keyword>
<dbReference type="PROSITE" id="PS50051">
    <property type="entry name" value="MCM_2"/>
    <property type="match status" value="1"/>
</dbReference>
<dbReference type="AlphaFoldDB" id="A0A1Y1HLU8"/>
<evidence type="ECO:0000256" key="3">
    <source>
        <dbReference type="ARBA" id="ARBA00022705"/>
    </source>
</evidence>
<dbReference type="GO" id="GO:0006271">
    <property type="term" value="P:DNA strand elongation involved in DNA replication"/>
    <property type="evidence" value="ECO:0000318"/>
    <property type="project" value="GO_Central"/>
</dbReference>
<comment type="catalytic activity">
    <reaction evidence="10 13">
        <text>ATP + H2O = ADP + phosphate + H(+)</text>
        <dbReference type="Rhea" id="RHEA:13065"/>
        <dbReference type="ChEBI" id="CHEBI:15377"/>
        <dbReference type="ChEBI" id="CHEBI:15378"/>
        <dbReference type="ChEBI" id="CHEBI:30616"/>
        <dbReference type="ChEBI" id="CHEBI:43474"/>
        <dbReference type="ChEBI" id="CHEBI:456216"/>
        <dbReference type="EC" id="3.6.4.12"/>
    </reaction>
</comment>
<evidence type="ECO:0000256" key="9">
    <source>
        <dbReference type="ARBA" id="ARBA00023242"/>
    </source>
</evidence>
<protein>
    <recommendedName>
        <fullName evidence="13">DNA replication licensing factor MCM4</fullName>
        <ecNumber evidence="13">3.6.4.12</ecNumber>
    </recommendedName>
</protein>
<dbReference type="InterPro" id="IPR033762">
    <property type="entry name" value="MCM_OB"/>
</dbReference>
<dbReference type="OrthoDB" id="10251574at2759"/>
<dbReference type="PROSITE" id="PS00847">
    <property type="entry name" value="MCM_1"/>
    <property type="match status" value="1"/>
</dbReference>
<dbReference type="GO" id="GO:0005634">
    <property type="term" value="C:nucleus"/>
    <property type="evidence" value="ECO:0000318"/>
    <property type="project" value="GO_Central"/>
</dbReference>
<dbReference type="Pfam" id="PF00493">
    <property type="entry name" value="MCM"/>
    <property type="match status" value="1"/>
</dbReference>
<dbReference type="GO" id="GO:0016887">
    <property type="term" value="F:ATP hydrolysis activity"/>
    <property type="evidence" value="ECO:0007669"/>
    <property type="project" value="RHEA"/>
</dbReference>
<dbReference type="CDD" id="cd17755">
    <property type="entry name" value="MCM4"/>
    <property type="match status" value="1"/>
</dbReference>
<feature type="compositionally biased region" description="Polar residues" evidence="14">
    <location>
        <begin position="84"/>
        <end position="103"/>
    </location>
</feature>
<name>A0A1Y1HLU8_KLENI</name>
<dbReference type="InterPro" id="IPR027925">
    <property type="entry name" value="MCM_N"/>
</dbReference>
<dbReference type="Pfam" id="PF14551">
    <property type="entry name" value="MCM_N"/>
    <property type="match status" value="1"/>
</dbReference>
<comment type="function">
    <text evidence="11">Probable component of the MCM2-7 complex (MCM complex) that may function as a DNA helicase and which is essential to undergo a single round of replication initiation and elongation per cell cycle in eukaryotic cells.</text>
</comment>
<dbReference type="EMBL" id="DF236982">
    <property type="protein sequence ID" value="GAQ79584.1"/>
    <property type="molecule type" value="Genomic_DNA"/>
</dbReference>
<evidence type="ECO:0000256" key="8">
    <source>
        <dbReference type="ARBA" id="ARBA00023125"/>
    </source>
</evidence>
<dbReference type="Gene3D" id="2.40.50.140">
    <property type="entry name" value="Nucleic acid-binding proteins"/>
    <property type="match status" value="1"/>
</dbReference>
<evidence type="ECO:0000313" key="16">
    <source>
        <dbReference type="EMBL" id="GAQ79584.1"/>
    </source>
</evidence>
<keyword evidence="3 13" id="KW-0235">DNA replication</keyword>
<dbReference type="InterPro" id="IPR008047">
    <property type="entry name" value="MCM_4"/>
</dbReference>
<dbReference type="PRINTS" id="PR01660">
    <property type="entry name" value="MCMPROTEIN4"/>
</dbReference>
<dbReference type="Pfam" id="PF21128">
    <property type="entry name" value="WHD_MCM4"/>
    <property type="match status" value="1"/>
</dbReference>